<feature type="chain" id="PRO_5039269822" description="PKD domain-containing protein" evidence="1">
    <location>
        <begin position="22"/>
        <end position="279"/>
    </location>
</feature>
<dbReference type="InterPro" id="IPR000601">
    <property type="entry name" value="PKD_dom"/>
</dbReference>
<comment type="caution">
    <text evidence="3">The sequence shown here is derived from an EMBL/GenBank/DDBJ whole genome shotgun (WGS) entry which is preliminary data.</text>
</comment>
<keyword evidence="1" id="KW-0732">Signal</keyword>
<organism evidence="3 4">
    <name type="scientific">Cellulomonas persica</name>
    <dbReference type="NCBI Taxonomy" id="76861"/>
    <lineage>
        <taxon>Bacteria</taxon>
        <taxon>Bacillati</taxon>
        <taxon>Actinomycetota</taxon>
        <taxon>Actinomycetes</taxon>
        <taxon>Micrococcales</taxon>
        <taxon>Cellulomonadaceae</taxon>
        <taxon>Cellulomonas</taxon>
    </lineage>
</organism>
<dbReference type="EMBL" id="BJUA01000001">
    <property type="protein sequence ID" value="GEK16462.1"/>
    <property type="molecule type" value="Genomic_DNA"/>
</dbReference>
<evidence type="ECO:0000313" key="4">
    <source>
        <dbReference type="Proteomes" id="UP000321386"/>
    </source>
</evidence>
<dbReference type="InterPro" id="IPR035986">
    <property type="entry name" value="PKD_dom_sf"/>
</dbReference>
<gene>
    <name evidence="3" type="ORF">CPE01_01950</name>
</gene>
<dbReference type="GO" id="GO:0005975">
    <property type="term" value="P:carbohydrate metabolic process"/>
    <property type="evidence" value="ECO:0007669"/>
    <property type="project" value="UniProtKB-ARBA"/>
</dbReference>
<evidence type="ECO:0000256" key="1">
    <source>
        <dbReference type="SAM" id="SignalP"/>
    </source>
</evidence>
<sequence length="279" mass="31096">MRRGRALTVAAVVLAPMLVLATPSVASTRGDLDEDEVHLSGTFKTHLAYRRWLKSPPAIKLTDYARAPLCNVGSPYLQPGIDGECLPPDGTVPIPGCGDDEPMEPLWRRTRPDAASEWRAWRMVIGWVCPDDLLPPFPEVEFRRLKIAPLEAHRQPSRPEILVNKPLIVFTDPAQRAFRTDLFGFAVDVETTPVAYTWDFGDGSTLDTRSAGGPYPSLELTHTYRSATTATVSLTTKWTGRFRVDEDPDHEWREIDGTAVTTTTLDPFDVIELRSRLDG</sequence>
<dbReference type="CDD" id="cd00146">
    <property type="entry name" value="PKD"/>
    <property type="match status" value="1"/>
</dbReference>
<dbReference type="Gene3D" id="2.60.40.10">
    <property type="entry name" value="Immunoglobulins"/>
    <property type="match status" value="1"/>
</dbReference>
<keyword evidence="4" id="KW-1185">Reference proteome</keyword>
<protein>
    <recommendedName>
        <fullName evidence="2">PKD domain-containing protein</fullName>
    </recommendedName>
</protein>
<feature type="domain" description="PKD" evidence="2">
    <location>
        <begin position="192"/>
        <end position="235"/>
    </location>
</feature>
<dbReference type="Pfam" id="PF00801">
    <property type="entry name" value="PKD"/>
    <property type="match status" value="1"/>
</dbReference>
<dbReference type="PROSITE" id="PS50093">
    <property type="entry name" value="PKD"/>
    <property type="match status" value="1"/>
</dbReference>
<name>A0A510UP79_9CELL</name>
<accession>A0A510UP79</accession>
<evidence type="ECO:0000259" key="2">
    <source>
        <dbReference type="PROSITE" id="PS50093"/>
    </source>
</evidence>
<dbReference type="InterPro" id="IPR013783">
    <property type="entry name" value="Ig-like_fold"/>
</dbReference>
<dbReference type="SUPFAM" id="SSF49299">
    <property type="entry name" value="PKD domain"/>
    <property type="match status" value="1"/>
</dbReference>
<reference evidence="3 4" key="1">
    <citation type="submission" date="2019-07" db="EMBL/GenBank/DDBJ databases">
        <title>Whole genome shotgun sequence of Cellulomonas persica NBRC 101101.</title>
        <authorList>
            <person name="Hosoyama A."/>
            <person name="Uohara A."/>
            <person name="Ohji S."/>
            <person name="Ichikawa N."/>
        </authorList>
    </citation>
    <scope>NUCLEOTIDE SEQUENCE [LARGE SCALE GENOMIC DNA]</scope>
    <source>
        <strain evidence="3 4">NBRC 101101</strain>
    </source>
</reference>
<proteinExistence type="predicted"/>
<dbReference type="AlphaFoldDB" id="A0A510UP79"/>
<evidence type="ECO:0000313" key="3">
    <source>
        <dbReference type="EMBL" id="GEK16462.1"/>
    </source>
</evidence>
<dbReference type="Proteomes" id="UP000321386">
    <property type="component" value="Unassembled WGS sequence"/>
</dbReference>
<feature type="signal peptide" evidence="1">
    <location>
        <begin position="1"/>
        <end position="21"/>
    </location>
</feature>